<accession>A0A6G6GI93</accession>
<feature type="domain" description="Glycosyltransferase subfamily 4-like N-terminal" evidence="2">
    <location>
        <begin position="13"/>
        <end position="166"/>
    </location>
</feature>
<dbReference type="Gene3D" id="3.40.50.2000">
    <property type="entry name" value="Glycogen Phosphorylase B"/>
    <property type="match status" value="2"/>
</dbReference>
<dbReference type="InterPro" id="IPR050194">
    <property type="entry name" value="Glycosyltransferase_grp1"/>
</dbReference>
<reference evidence="3 4" key="1">
    <citation type="submission" date="2020-02" db="EMBL/GenBank/DDBJ databases">
        <title>Complete genome sequence of Flavobacteriaceae bacterium.</title>
        <authorList>
            <person name="Kim S.-J."/>
            <person name="Kim Y.-S."/>
            <person name="Kim K.-H."/>
        </authorList>
    </citation>
    <scope>NUCLEOTIDE SEQUENCE [LARGE SCALE GENOMIC DNA]</scope>
    <source>
        <strain evidence="3 4">RR4-40</strain>
    </source>
</reference>
<dbReference type="Pfam" id="PF00534">
    <property type="entry name" value="Glycos_transf_1"/>
    <property type="match status" value="1"/>
</dbReference>
<dbReference type="AlphaFoldDB" id="A0A6G6GI93"/>
<sequence>MKVLHVINSLAAGGAEKLVSELTSALSETCEVSLFTFQNSQDIFRENLGGNVHFYSVAEGGFFSIKKLRVLSKLIKQHDVIHAHLFPTFYIVAFLSLFRRRKKFIYTEHNTHNKRRKWFFWLLEKWVYARYNTIICISKGVEKSLQNWIGIATNTKIITNFVDLEKIAGISKKKTMLPDVSNSVPLVMVGSFSEQKDQETLVKTISVLPEQYLLLLIGDGPKRVFVEEQVAKLKLTQRVFFLGIQKDVISILKHCKYGILSSNWEGFGIVALEYMASGLIALGTDVSGLNEVIRVKENLFTVGNHQQLANRIVAIETNEGLTKTIESKQNSLILDFDIAASVKQHLEVYKLS</sequence>
<dbReference type="PANTHER" id="PTHR45947">
    <property type="entry name" value="SULFOQUINOVOSYL TRANSFERASE SQD2"/>
    <property type="match status" value="1"/>
</dbReference>
<dbReference type="Pfam" id="PF13439">
    <property type="entry name" value="Glyco_transf_4"/>
    <property type="match status" value="1"/>
</dbReference>
<dbReference type="InterPro" id="IPR028098">
    <property type="entry name" value="Glyco_trans_4-like_N"/>
</dbReference>
<proteinExistence type="predicted"/>
<dbReference type="PANTHER" id="PTHR45947:SF3">
    <property type="entry name" value="SULFOQUINOVOSYL TRANSFERASE SQD2"/>
    <property type="match status" value="1"/>
</dbReference>
<evidence type="ECO:0000313" key="3">
    <source>
        <dbReference type="EMBL" id="QIE58268.1"/>
    </source>
</evidence>
<keyword evidence="3" id="KW-0808">Transferase</keyword>
<name>A0A6G6GI93_9FLAO</name>
<feature type="domain" description="Glycosyl transferase family 1" evidence="1">
    <location>
        <begin position="186"/>
        <end position="324"/>
    </location>
</feature>
<dbReference type="KEGG" id="mgel:G5B37_01395"/>
<dbReference type="CDD" id="cd03811">
    <property type="entry name" value="GT4_GT28_WabH-like"/>
    <property type="match status" value="1"/>
</dbReference>
<dbReference type="InterPro" id="IPR001296">
    <property type="entry name" value="Glyco_trans_1"/>
</dbReference>
<dbReference type="SUPFAM" id="SSF53756">
    <property type="entry name" value="UDP-Glycosyltransferase/glycogen phosphorylase"/>
    <property type="match status" value="1"/>
</dbReference>
<dbReference type="RefSeq" id="WP_164678275.1">
    <property type="nucleotide sequence ID" value="NZ_CP049057.1"/>
</dbReference>
<dbReference type="EMBL" id="CP049057">
    <property type="protein sequence ID" value="QIE58268.1"/>
    <property type="molecule type" value="Genomic_DNA"/>
</dbReference>
<keyword evidence="4" id="KW-1185">Reference proteome</keyword>
<evidence type="ECO:0000259" key="2">
    <source>
        <dbReference type="Pfam" id="PF13439"/>
    </source>
</evidence>
<protein>
    <submittedName>
        <fullName evidence="3">Glycosyltransferase</fullName>
    </submittedName>
</protein>
<organism evidence="3 4">
    <name type="scientific">Rasiella rasia</name>
    <dbReference type="NCBI Taxonomy" id="2744027"/>
    <lineage>
        <taxon>Bacteria</taxon>
        <taxon>Pseudomonadati</taxon>
        <taxon>Bacteroidota</taxon>
        <taxon>Flavobacteriia</taxon>
        <taxon>Flavobacteriales</taxon>
        <taxon>Flavobacteriaceae</taxon>
        <taxon>Rasiella</taxon>
    </lineage>
</organism>
<dbReference type="Proteomes" id="UP000505306">
    <property type="component" value="Chromosome"/>
</dbReference>
<gene>
    <name evidence="3" type="ORF">G5B37_01395</name>
</gene>
<dbReference type="GO" id="GO:0016757">
    <property type="term" value="F:glycosyltransferase activity"/>
    <property type="evidence" value="ECO:0007669"/>
    <property type="project" value="InterPro"/>
</dbReference>
<evidence type="ECO:0000259" key="1">
    <source>
        <dbReference type="Pfam" id="PF00534"/>
    </source>
</evidence>
<evidence type="ECO:0000313" key="4">
    <source>
        <dbReference type="Proteomes" id="UP000505306"/>
    </source>
</evidence>